<evidence type="ECO:0000256" key="5">
    <source>
        <dbReference type="ARBA" id="ARBA00022989"/>
    </source>
</evidence>
<feature type="transmembrane region" description="Helical" evidence="7">
    <location>
        <begin position="142"/>
        <end position="163"/>
    </location>
</feature>
<keyword evidence="3" id="KW-1003">Cell membrane</keyword>
<evidence type="ECO:0000313" key="9">
    <source>
        <dbReference type="EMBL" id="OTP13632.1"/>
    </source>
</evidence>
<dbReference type="Pfam" id="PF19300">
    <property type="entry name" value="BPD_transp_1_N"/>
    <property type="match status" value="1"/>
</dbReference>
<keyword evidence="2 7" id="KW-0813">Transport</keyword>
<accession>A0A242K4T8</accession>
<dbReference type="PANTHER" id="PTHR43163">
    <property type="entry name" value="DIPEPTIDE TRANSPORT SYSTEM PERMEASE PROTEIN DPPB-RELATED"/>
    <property type="match status" value="1"/>
</dbReference>
<keyword evidence="5 7" id="KW-1133">Transmembrane helix</keyword>
<evidence type="ECO:0000256" key="2">
    <source>
        <dbReference type="ARBA" id="ARBA00022448"/>
    </source>
</evidence>
<protein>
    <submittedName>
        <fullName evidence="9">Peptide ABC transporter permease</fullName>
    </submittedName>
</protein>
<dbReference type="EMBL" id="CP147247">
    <property type="protein sequence ID" value="WYJ89977.1"/>
    <property type="molecule type" value="Genomic_DNA"/>
</dbReference>
<dbReference type="InterPro" id="IPR035906">
    <property type="entry name" value="MetI-like_sf"/>
</dbReference>
<dbReference type="CDD" id="cd06261">
    <property type="entry name" value="TM_PBP2"/>
    <property type="match status" value="1"/>
</dbReference>
<dbReference type="Gene3D" id="1.10.3720.10">
    <property type="entry name" value="MetI-like"/>
    <property type="match status" value="1"/>
</dbReference>
<name>A0A242K4T8_9ENTE</name>
<evidence type="ECO:0000259" key="8">
    <source>
        <dbReference type="PROSITE" id="PS50928"/>
    </source>
</evidence>
<evidence type="ECO:0000256" key="4">
    <source>
        <dbReference type="ARBA" id="ARBA00022692"/>
    </source>
</evidence>
<evidence type="ECO:0000313" key="11">
    <source>
        <dbReference type="Proteomes" id="UP000195141"/>
    </source>
</evidence>
<dbReference type="GO" id="GO:0055085">
    <property type="term" value="P:transmembrane transport"/>
    <property type="evidence" value="ECO:0007669"/>
    <property type="project" value="InterPro"/>
</dbReference>
<feature type="transmembrane region" description="Helical" evidence="7">
    <location>
        <begin position="175"/>
        <end position="196"/>
    </location>
</feature>
<dbReference type="NCBIfam" id="NF045471">
    <property type="entry name" value="Opp3B"/>
    <property type="match status" value="1"/>
</dbReference>
<evidence type="ECO:0000256" key="1">
    <source>
        <dbReference type="ARBA" id="ARBA00004651"/>
    </source>
</evidence>
<comment type="subcellular location">
    <subcellularLocation>
        <location evidence="1 7">Cell membrane</location>
        <topology evidence="1 7">Multi-pass membrane protein</topology>
    </subcellularLocation>
</comment>
<feature type="transmembrane region" description="Helical" evidence="7">
    <location>
        <begin position="208"/>
        <end position="227"/>
    </location>
</feature>
<dbReference type="InterPro" id="IPR000515">
    <property type="entry name" value="MetI-like"/>
</dbReference>
<dbReference type="EMBL" id="NGMM01000005">
    <property type="protein sequence ID" value="OTP13632.1"/>
    <property type="molecule type" value="Genomic_DNA"/>
</dbReference>
<comment type="similarity">
    <text evidence="7">Belongs to the binding-protein-dependent transport system permease family.</text>
</comment>
<feature type="transmembrane region" description="Helical" evidence="7">
    <location>
        <begin position="315"/>
        <end position="337"/>
    </location>
</feature>
<dbReference type="Pfam" id="PF00528">
    <property type="entry name" value="BPD_transp_1"/>
    <property type="match status" value="1"/>
</dbReference>
<gene>
    <name evidence="10" type="ORF">A5888_001705</name>
    <name evidence="9" type="ORF">A5888_003110</name>
</gene>
<reference evidence="10" key="3">
    <citation type="submission" date="2024-03" db="EMBL/GenBank/DDBJ databases">
        <title>The Genome Sequence of Enterococcus sp. DIV0242b.</title>
        <authorList>
            <consortium name="The Broad Institute Genomics Platform"/>
            <consortium name="The Broad Institute Microbial Omics Core"/>
            <consortium name="The Broad Institute Genomic Center for Infectious Diseases"/>
            <person name="Earl A."/>
            <person name="Manson A."/>
            <person name="Gilmore M."/>
            <person name="Schwartman J."/>
            <person name="Shea T."/>
            <person name="Abouelleil A."/>
            <person name="Cao P."/>
            <person name="Chapman S."/>
            <person name="Cusick C."/>
            <person name="Young S."/>
            <person name="Neafsey D."/>
            <person name="Nusbaum C."/>
            <person name="Birren B."/>
        </authorList>
    </citation>
    <scope>NUCLEOTIDE SEQUENCE</scope>
    <source>
        <strain evidence="10">9E7_DIV0242</strain>
    </source>
</reference>
<sequence length="352" mass="39026">MANGHFNFFIGSFLVYISFIVYTLSKTAVEVKKISEVSFLNSFGKYFLKRVFFMIITLWLIATLTFFLMQLLPGTPYTNQEKLSPETIAMLNKQSGLDKPVIVQYGIYLKNLVVGDFGISFQFKNQPVAKLLFNRIGPSVQLGGQAIIFGTFVGILLGIIAAMRQNTWVDTLATLLAILGRSIPNFVFAVLLQYIFAMKLGILPIAKWETFASTILPTIALAMSPMADSARFIRTEMVEVLHSDYVELARAKGLSRWQVAFRHGLRNSLIPLITLLGPLAVGLMTGSLVVENIFAIPGIGEQFVKSIMTNDYPTIMAVTILYSTMLVIVILVVDLLYGLIDPRIRVSGGDNS</sequence>
<dbReference type="Proteomes" id="UP000195141">
    <property type="component" value="Chromosome"/>
</dbReference>
<evidence type="ECO:0000256" key="7">
    <source>
        <dbReference type="RuleBase" id="RU363032"/>
    </source>
</evidence>
<dbReference type="PANTHER" id="PTHR43163:SF6">
    <property type="entry name" value="DIPEPTIDE TRANSPORT SYSTEM PERMEASE PROTEIN DPPB-RELATED"/>
    <property type="match status" value="1"/>
</dbReference>
<feature type="transmembrane region" description="Helical" evidence="7">
    <location>
        <begin position="6"/>
        <end position="24"/>
    </location>
</feature>
<evidence type="ECO:0000256" key="3">
    <source>
        <dbReference type="ARBA" id="ARBA00022475"/>
    </source>
</evidence>
<dbReference type="SUPFAM" id="SSF161098">
    <property type="entry name" value="MetI-like"/>
    <property type="match status" value="1"/>
</dbReference>
<dbReference type="GO" id="GO:0005886">
    <property type="term" value="C:plasma membrane"/>
    <property type="evidence" value="ECO:0007669"/>
    <property type="project" value="UniProtKB-SubCell"/>
</dbReference>
<evidence type="ECO:0000256" key="6">
    <source>
        <dbReference type="ARBA" id="ARBA00023136"/>
    </source>
</evidence>
<evidence type="ECO:0000313" key="10">
    <source>
        <dbReference type="EMBL" id="WYJ89977.1"/>
    </source>
</evidence>
<dbReference type="InterPro" id="IPR045621">
    <property type="entry name" value="BPD_transp_1_N"/>
</dbReference>
<reference evidence="10" key="2">
    <citation type="submission" date="2017-05" db="EMBL/GenBank/DDBJ databases">
        <authorList>
            <consortium name="The Broad Institute Genomics Platform"/>
            <consortium name="The Broad Institute Genomic Center for Infectious Diseases"/>
            <person name="Earl A."/>
            <person name="Manson A."/>
            <person name="Schwartman J."/>
            <person name="Gilmore M."/>
            <person name="Abouelleil A."/>
            <person name="Cao P."/>
            <person name="Chapman S."/>
            <person name="Cusick C."/>
            <person name="Shea T."/>
            <person name="Young S."/>
            <person name="Neafsey D."/>
            <person name="Nusbaum C."/>
            <person name="Birren B."/>
        </authorList>
    </citation>
    <scope>NUCLEOTIDE SEQUENCE</scope>
    <source>
        <strain evidence="10">9E7_DIV0242</strain>
    </source>
</reference>
<organism evidence="9">
    <name type="scientific">Candidatus Enterococcus clewellii</name>
    <dbReference type="NCBI Taxonomy" id="1834193"/>
    <lineage>
        <taxon>Bacteria</taxon>
        <taxon>Bacillati</taxon>
        <taxon>Bacillota</taxon>
        <taxon>Bacilli</taxon>
        <taxon>Lactobacillales</taxon>
        <taxon>Enterococcaceae</taxon>
        <taxon>Enterococcus</taxon>
    </lineage>
</organism>
<dbReference type="PROSITE" id="PS50928">
    <property type="entry name" value="ABC_TM1"/>
    <property type="match status" value="1"/>
</dbReference>
<keyword evidence="4 7" id="KW-0812">Transmembrane</keyword>
<reference evidence="9" key="1">
    <citation type="submission" date="2017-05" db="EMBL/GenBank/DDBJ databases">
        <title>The Genome Sequence of Enterococcus sp. 9E7_DIV0242.</title>
        <authorList>
            <consortium name="The Broad Institute Genomics Platform"/>
            <consortium name="The Broad Institute Genomic Center for Infectious Diseases"/>
            <person name="Earl A."/>
            <person name="Manson A."/>
            <person name="Schwartman J."/>
            <person name="Gilmore M."/>
            <person name="Abouelleil A."/>
            <person name="Cao P."/>
            <person name="Chapman S."/>
            <person name="Cusick C."/>
            <person name="Shea T."/>
            <person name="Young S."/>
            <person name="Neafsey D."/>
            <person name="Nusbaum C."/>
            <person name="Birren B."/>
        </authorList>
    </citation>
    <scope>NUCLEOTIDE SEQUENCE [LARGE SCALE GENOMIC DNA]</scope>
    <source>
        <strain evidence="9">9E7_DIV0242</strain>
    </source>
</reference>
<proteinExistence type="inferred from homology"/>
<keyword evidence="6 7" id="KW-0472">Membrane</keyword>
<feature type="transmembrane region" description="Helical" evidence="7">
    <location>
        <begin position="272"/>
        <end position="295"/>
    </location>
</feature>
<feature type="transmembrane region" description="Helical" evidence="7">
    <location>
        <begin position="51"/>
        <end position="72"/>
    </location>
</feature>
<feature type="domain" description="ABC transmembrane type-1" evidence="8">
    <location>
        <begin position="136"/>
        <end position="337"/>
    </location>
</feature>
<keyword evidence="11" id="KW-1185">Reference proteome</keyword>
<dbReference type="AlphaFoldDB" id="A0A242K4T8"/>